<keyword evidence="1" id="KW-0732">Signal</keyword>
<name>A0AAN7AFZ3_9PEZI</name>
<comment type="caution">
    <text evidence="2">The sequence shown here is derived from an EMBL/GenBank/DDBJ whole genome shotgun (WGS) entry which is preliminary data.</text>
</comment>
<accession>A0AAN7AFZ3</accession>
<evidence type="ECO:0000313" key="3">
    <source>
        <dbReference type="Proteomes" id="UP001302126"/>
    </source>
</evidence>
<feature type="signal peptide" evidence="1">
    <location>
        <begin position="1"/>
        <end position="26"/>
    </location>
</feature>
<sequence length="85" mass="9300">MMSPPMASWVQSTSFSLLTPLGFAQASNISRAEVSLSSNPQHSEIAMLPFSLITIQYHHPGSGSWFPHGPALFPGHNPDMIPYVY</sequence>
<dbReference type="EMBL" id="MU864457">
    <property type="protein sequence ID" value="KAK4185229.1"/>
    <property type="molecule type" value="Genomic_DNA"/>
</dbReference>
<evidence type="ECO:0000256" key="1">
    <source>
        <dbReference type="SAM" id="SignalP"/>
    </source>
</evidence>
<reference evidence="2" key="2">
    <citation type="submission" date="2023-05" db="EMBL/GenBank/DDBJ databases">
        <authorList>
            <consortium name="Lawrence Berkeley National Laboratory"/>
            <person name="Steindorff A."/>
            <person name="Hensen N."/>
            <person name="Bonometti L."/>
            <person name="Westerberg I."/>
            <person name="Brannstrom I.O."/>
            <person name="Guillou S."/>
            <person name="Cros-Aarteil S."/>
            <person name="Calhoun S."/>
            <person name="Haridas S."/>
            <person name="Kuo A."/>
            <person name="Mondo S."/>
            <person name="Pangilinan J."/>
            <person name="Riley R."/>
            <person name="Labutti K."/>
            <person name="Andreopoulos B."/>
            <person name="Lipzen A."/>
            <person name="Chen C."/>
            <person name="Yanf M."/>
            <person name="Daum C."/>
            <person name="Ng V."/>
            <person name="Clum A."/>
            <person name="Ohm R."/>
            <person name="Martin F."/>
            <person name="Silar P."/>
            <person name="Natvig D."/>
            <person name="Lalanne C."/>
            <person name="Gautier V."/>
            <person name="Ament-Velasquez S.L."/>
            <person name="Kruys A."/>
            <person name="Hutchinson M.I."/>
            <person name="Powell A.J."/>
            <person name="Barry K."/>
            <person name="Miller A.N."/>
            <person name="Grigoriev I.V."/>
            <person name="Debuchy R."/>
            <person name="Gladieux P."/>
            <person name="Thoren M.H."/>
            <person name="Johannesson H."/>
        </authorList>
    </citation>
    <scope>NUCLEOTIDE SEQUENCE</scope>
    <source>
        <strain evidence="2">PSN309</strain>
    </source>
</reference>
<proteinExistence type="predicted"/>
<protein>
    <submittedName>
        <fullName evidence="2">Uncharacterized protein</fullName>
    </submittedName>
</protein>
<feature type="chain" id="PRO_5042860765" evidence="1">
    <location>
        <begin position="27"/>
        <end position="85"/>
    </location>
</feature>
<dbReference type="AlphaFoldDB" id="A0AAN7AFZ3"/>
<reference evidence="2" key="1">
    <citation type="journal article" date="2023" name="Mol. Phylogenet. Evol.">
        <title>Genome-scale phylogeny and comparative genomics of the fungal order Sordariales.</title>
        <authorList>
            <person name="Hensen N."/>
            <person name="Bonometti L."/>
            <person name="Westerberg I."/>
            <person name="Brannstrom I.O."/>
            <person name="Guillou S."/>
            <person name="Cros-Aarteil S."/>
            <person name="Calhoun S."/>
            <person name="Haridas S."/>
            <person name="Kuo A."/>
            <person name="Mondo S."/>
            <person name="Pangilinan J."/>
            <person name="Riley R."/>
            <person name="LaButti K."/>
            <person name="Andreopoulos B."/>
            <person name="Lipzen A."/>
            <person name="Chen C."/>
            <person name="Yan M."/>
            <person name="Daum C."/>
            <person name="Ng V."/>
            <person name="Clum A."/>
            <person name="Steindorff A."/>
            <person name="Ohm R.A."/>
            <person name="Martin F."/>
            <person name="Silar P."/>
            <person name="Natvig D.O."/>
            <person name="Lalanne C."/>
            <person name="Gautier V."/>
            <person name="Ament-Velasquez S.L."/>
            <person name="Kruys A."/>
            <person name="Hutchinson M.I."/>
            <person name="Powell A.J."/>
            <person name="Barry K."/>
            <person name="Miller A.N."/>
            <person name="Grigoriev I.V."/>
            <person name="Debuchy R."/>
            <person name="Gladieux P."/>
            <person name="Hiltunen Thoren M."/>
            <person name="Johannesson H."/>
        </authorList>
    </citation>
    <scope>NUCLEOTIDE SEQUENCE</scope>
    <source>
        <strain evidence="2">PSN309</strain>
    </source>
</reference>
<gene>
    <name evidence="2" type="ORF">QBC35DRAFT_504172</name>
</gene>
<keyword evidence="3" id="KW-1185">Reference proteome</keyword>
<evidence type="ECO:0000313" key="2">
    <source>
        <dbReference type="EMBL" id="KAK4185229.1"/>
    </source>
</evidence>
<dbReference type="Proteomes" id="UP001302126">
    <property type="component" value="Unassembled WGS sequence"/>
</dbReference>
<organism evidence="2 3">
    <name type="scientific">Podospora australis</name>
    <dbReference type="NCBI Taxonomy" id="1536484"/>
    <lineage>
        <taxon>Eukaryota</taxon>
        <taxon>Fungi</taxon>
        <taxon>Dikarya</taxon>
        <taxon>Ascomycota</taxon>
        <taxon>Pezizomycotina</taxon>
        <taxon>Sordariomycetes</taxon>
        <taxon>Sordariomycetidae</taxon>
        <taxon>Sordariales</taxon>
        <taxon>Podosporaceae</taxon>
        <taxon>Podospora</taxon>
    </lineage>
</organism>